<evidence type="ECO:0008006" key="3">
    <source>
        <dbReference type="Google" id="ProtNLM"/>
    </source>
</evidence>
<dbReference type="HOGENOM" id="CLU_1872382_0_0_10"/>
<organism evidence="1 2">
    <name type="scientific">Bernardetia litoralis (strain ATCC 23117 / DSM 6794 / NBRC 15988 / NCIMB 1366 / Fx l1 / Sio-4)</name>
    <name type="common">Flexibacter litoralis</name>
    <dbReference type="NCBI Taxonomy" id="880071"/>
    <lineage>
        <taxon>Bacteria</taxon>
        <taxon>Pseudomonadati</taxon>
        <taxon>Bacteroidota</taxon>
        <taxon>Cytophagia</taxon>
        <taxon>Cytophagales</taxon>
        <taxon>Bernardetiaceae</taxon>
        <taxon>Bernardetia</taxon>
    </lineage>
</organism>
<accession>I4AJD2</accession>
<dbReference type="AlphaFoldDB" id="I4AJD2"/>
<protein>
    <recommendedName>
        <fullName evidence="3">STAS/SEC14 domain-containing protein</fullName>
    </recommendedName>
</protein>
<evidence type="ECO:0000313" key="1">
    <source>
        <dbReference type="EMBL" id="AFM04067.1"/>
    </source>
</evidence>
<dbReference type="eggNOG" id="ENOG502ZDR1">
    <property type="taxonomic scope" value="Bacteria"/>
</dbReference>
<keyword evidence="2" id="KW-1185">Reference proteome</keyword>
<evidence type="ECO:0000313" key="2">
    <source>
        <dbReference type="Proteomes" id="UP000006054"/>
    </source>
</evidence>
<dbReference type="OrthoDB" id="981162at2"/>
<dbReference type="Proteomes" id="UP000006054">
    <property type="component" value="Chromosome"/>
</dbReference>
<proteinExistence type="predicted"/>
<dbReference type="EMBL" id="CP003345">
    <property type="protein sequence ID" value="AFM04067.1"/>
    <property type="molecule type" value="Genomic_DNA"/>
</dbReference>
<name>I4AJD2_BERLS</name>
<gene>
    <name evidence="1" type="ordered locus">Fleli_1657</name>
</gene>
<dbReference type="KEGG" id="fli:Fleli_1657"/>
<dbReference type="RefSeq" id="WP_014797522.1">
    <property type="nucleotide sequence ID" value="NC_018018.1"/>
</dbReference>
<sequence>MSKESLYKQSNVEVSYDTDNSAIYIYWKGFVMLDDFKDAMLKALDFYTEKKALHWIIDQTERQAVHPKVNEWVLEEFYPKLLDATQKDAKMAVIVPKDVFGRFSMKNQTEGLTKKFEEMIPYQYFQSFSEVVRWLS</sequence>
<reference evidence="2" key="1">
    <citation type="submission" date="2012-06" db="EMBL/GenBank/DDBJ databases">
        <title>The complete genome of Flexibacter litoralis DSM 6794.</title>
        <authorList>
            <person name="Lucas S."/>
            <person name="Copeland A."/>
            <person name="Lapidus A."/>
            <person name="Glavina del Rio T."/>
            <person name="Dalin E."/>
            <person name="Tice H."/>
            <person name="Bruce D."/>
            <person name="Goodwin L."/>
            <person name="Pitluck S."/>
            <person name="Peters L."/>
            <person name="Ovchinnikova G."/>
            <person name="Lu M."/>
            <person name="Kyrpides N."/>
            <person name="Mavromatis K."/>
            <person name="Ivanova N."/>
            <person name="Brettin T."/>
            <person name="Detter J.C."/>
            <person name="Han C."/>
            <person name="Larimer F."/>
            <person name="Land M."/>
            <person name="Hauser L."/>
            <person name="Markowitz V."/>
            <person name="Cheng J.-F."/>
            <person name="Hugenholtz P."/>
            <person name="Woyke T."/>
            <person name="Wu D."/>
            <person name="Spring S."/>
            <person name="Lang E."/>
            <person name="Kopitz M."/>
            <person name="Brambilla E."/>
            <person name="Klenk H.-P."/>
            <person name="Eisen J.A."/>
        </authorList>
    </citation>
    <scope>NUCLEOTIDE SEQUENCE [LARGE SCALE GENOMIC DNA]</scope>
    <source>
        <strain evidence="2">ATCC 23117 / DSM 6794 / NBRC 15988 / NCIMB 1366 / Sio-4</strain>
    </source>
</reference>